<keyword evidence="1" id="KW-1133">Transmembrane helix</keyword>
<gene>
    <name evidence="2" type="ORF">N865_02705</name>
</gene>
<sequence>MTLRVLAAVGVLVSAAVHLKLWWVDGFRDIAVIGPSFLLNAIAGVVIAVLLLAWRHWVPLVLAIGFGAATLGAFVISATVGLFGVHEVWTGAAVLSAAASEVLAIVAGALALWREKPWAAREPLRGEAQVGGARLR</sequence>
<protein>
    <submittedName>
        <fullName evidence="2">Uncharacterized protein</fullName>
    </submittedName>
</protein>
<keyword evidence="3" id="KW-1185">Reference proteome</keyword>
<dbReference type="Proteomes" id="UP000019489">
    <property type="component" value="Unassembled WGS sequence"/>
</dbReference>
<feature type="transmembrane region" description="Helical" evidence="1">
    <location>
        <begin position="32"/>
        <end position="53"/>
    </location>
</feature>
<dbReference type="eggNOG" id="ENOG503310J">
    <property type="taxonomic scope" value="Bacteria"/>
</dbReference>
<evidence type="ECO:0000313" key="3">
    <source>
        <dbReference type="Proteomes" id="UP000019489"/>
    </source>
</evidence>
<feature type="transmembrane region" description="Helical" evidence="1">
    <location>
        <begin position="89"/>
        <end position="113"/>
    </location>
</feature>
<keyword evidence="1" id="KW-0812">Transmembrane</keyword>
<dbReference type="RefSeq" id="WP_051510248.1">
    <property type="nucleotide sequence ID" value="NZ_AWSA01000009.1"/>
</dbReference>
<name>W9GBJ0_9MICO</name>
<organism evidence="2 3">
    <name type="scientific">Intrasporangium oryzae NRRL B-24470</name>
    <dbReference type="NCBI Taxonomy" id="1386089"/>
    <lineage>
        <taxon>Bacteria</taxon>
        <taxon>Bacillati</taxon>
        <taxon>Actinomycetota</taxon>
        <taxon>Actinomycetes</taxon>
        <taxon>Micrococcales</taxon>
        <taxon>Intrasporangiaceae</taxon>
        <taxon>Intrasporangium</taxon>
    </lineage>
</organism>
<dbReference type="EMBL" id="AWSA01000009">
    <property type="protein sequence ID" value="EWT02587.1"/>
    <property type="molecule type" value="Genomic_DNA"/>
</dbReference>
<comment type="caution">
    <text evidence="2">The sequence shown here is derived from an EMBL/GenBank/DDBJ whole genome shotgun (WGS) entry which is preliminary data.</text>
</comment>
<feature type="transmembrane region" description="Helical" evidence="1">
    <location>
        <begin position="60"/>
        <end position="83"/>
    </location>
</feature>
<evidence type="ECO:0000256" key="1">
    <source>
        <dbReference type="SAM" id="Phobius"/>
    </source>
</evidence>
<dbReference type="AlphaFoldDB" id="W9GBJ0"/>
<proteinExistence type="predicted"/>
<reference evidence="2 3" key="1">
    <citation type="submission" date="2013-08" db="EMBL/GenBank/DDBJ databases">
        <title>Intrasporangium oryzae NRRL B-24470.</title>
        <authorList>
            <person name="Liu H."/>
            <person name="Wang G."/>
        </authorList>
    </citation>
    <scope>NUCLEOTIDE SEQUENCE [LARGE SCALE GENOMIC DNA]</scope>
    <source>
        <strain evidence="2 3">NRRL B-24470</strain>
    </source>
</reference>
<keyword evidence="1" id="KW-0472">Membrane</keyword>
<accession>W9GBJ0</accession>
<dbReference type="STRING" id="1386089.N865_02705"/>
<evidence type="ECO:0000313" key="2">
    <source>
        <dbReference type="EMBL" id="EWT02587.1"/>
    </source>
</evidence>